<reference evidence="3 4" key="2">
    <citation type="submission" date="2017-11" db="EMBL/GenBank/DDBJ databases">
        <authorList>
            <person name="Han C.G."/>
        </authorList>
    </citation>
    <scope>NUCLEOTIDE SEQUENCE [LARGE SCALE GENOMIC DNA]</scope>
    <source>
        <strain evidence="4">ATCC 43555</strain>
        <strain evidence="3">ATCC43555</strain>
    </source>
</reference>
<feature type="transmembrane region" description="Helical" evidence="1">
    <location>
        <begin position="150"/>
        <end position="171"/>
    </location>
</feature>
<evidence type="ECO:0000313" key="5">
    <source>
        <dbReference type="Proteomes" id="UP000615003"/>
    </source>
</evidence>
<evidence type="ECO:0000313" key="4">
    <source>
        <dbReference type="Proteomes" id="UP000238288"/>
    </source>
</evidence>
<dbReference type="EMBL" id="AQGW01000018">
    <property type="protein sequence ID" value="MBE0382134.1"/>
    <property type="molecule type" value="Genomic_DNA"/>
</dbReference>
<dbReference type="Proteomes" id="UP000615003">
    <property type="component" value="Unassembled WGS sequence"/>
</dbReference>
<feature type="transmembrane region" description="Helical" evidence="1">
    <location>
        <begin position="65"/>
        <end position="86"/>
    </location>
</feature>
<dbReference type="RefSeq" id="WP_104642037.1">
    <property type="nucleotide sequence ID" value="NZ_AQGW01000018.1"/>
</dbReference>
<sequence>MKYEEITSENSFWKLFKLTWQIPAAKDTKYAFFLFLTVLLSYYWYSKERLVSVEILILNVAEGIVSATISLIGFIFAAYIVFANLADRKLMHLMATNKHPKYNMSFLKYGHCNFIKIMFDLLIIVFLTYIGLIFFPTLPKFNDIDSNSVRLLYIFILAMYQSFYILIIMLCKSAIFNVYNSIMVGVRFYAEEQENK</sequence>
<feature type="transmembrane region" description="Helical" evidence="1">
    <location>
        <begin position="30"/>
        <end position="45"/>
    </location>
</feature>
<evidence type="ECO:0000313" key="3">
    <source>
        <dbReference type="EMBL" id="SOU39933.1"/>
    </source>
</evidence>
<dbReference type="GeneID" id="93662578"/>
<dbReference type="AlphaFoldDB" id="A0A2K4X6L1"/>
<evidence type="ECO:0000256" key="1">
    <source>
        <dbReference type="SAM" id="Phobius"/>
    </source>
</evidence>
<proteinExistence type="predicted"/>
<dbReference type="OrthoDB" id="7058107at2"/>
<keyword evidence="1" id="KW-1133">Transmembrane helix</keyword>
<name>A0A2K4X6L1_PSEVC</name>
<evidence type="ECO:0000313" key="2">
    <source>
        <dbReference type="EMBL" id="MBE0382134.1"/>
    </source>
</evidence>
<gene>
    <name evidence="3" type="ORF">PCAR9_A20356</name>
    <name evidence="2" type="ORF">PCARR_a0408</name>
</gene>
<dbReference type="EMBL" id="LT965928">
    <property type="protein sequence ID" value="SOU39933.1"/>
    <property type="molecule type" value="Genomic_DNA"/>
</dbReference>
<feature type="transmembrane region" description="Helical" evidence="1">
    <location>
        <begin position="117"/>
        <end position="138"/>
    </location>
</feature>
<keyword evidence="1" id="KW-0812">Transmembrane</keyword>
<accession>A0A2K4X6L1</accession>
<keyword evidence="1" id="KW-0472">Membrane</keyword>
<protein>
    <submittedName>
        <fullName evidence="3">Uncharacterized protein</fullName>
    </submittedName>
</protein>
<dbReference type="Proteomes" id="UP000238288">
    <property type="component" value="Chromosome PCAR9a"/>
</dbReference>
<reference evidence="2 5" key="1">
    <citation type="submission" date="2015-06" db="EMBL/GenBank/DDBJ databases">
        <title>Genome sequence of Pseudoalteromonas carrageenovora.</title>
        <authorList>
            <person name="Xie B.-B."/>
            <person name="Rong J.-C."/>
            <person name="Qin Q.-L."/>
            <person name="Zhang Y.-Z."/>
        </authorList>
    </citation>
    <scope>NUCLEOTIDE SEQUENCE [LARGE SCALE GENOMIC DNA]</scope>
    <source>
        <strain evidence="2 5">IAM 12662</strain>
    </source>
</reference>
<keyword evidence="5" id="KW-1185">Reference proteome</keyword>
<organism evidence="3 4">
    <name type="scientific">Pseudoalteromonas carrageenovora IAM 12662</name>
    <dbReference type="NCBI Taxonomy" id="1314868"/>
    <lineage>
        <taxon>Bacteria</taxon>
        <taxon>Pseudomonadati</taxon>
        <taxon>Pseudomonadota</taxon>
        <taxon>Gammaproteobacteria</taxon>
        <taxon>Alteromonadales</taxon>
        <taxon>Pseudoalteromonadaceae</taxon>
        <taxon>Pseudoalteromonas</taxon>
    </lineage>
</organism>